<keyword evidence="4" id="KW-1185">Reference proteome</keyword>
<dbReference type="InterPro" id="IPR004827">
    <property type="entry name" value="bZIP"/>
</dbReference>
<evidence type="ECO:0000259" key="2">
    <source>
        <dbReference type="PROSITE" id="PS00036"/>
    </source>
</evidence>
<feature type="compositionally biased region" description="Basic and acidic residues" evidence="1">
    <location>
        <begin position="189"/>
        <end position="200"/>
    </location>
</feature>
<accession>A0AAW1RX10</accession>
<evidence type="ECO:0000256" key="1">
    <source>
        <dbReference type="SAM" id="MobiDB-lite"/>
    </source>
</evidence>
<dbReference type="InterPro" id="IPR046347">
    <property type="entry name" value="bZIP_sf"/>
</dbReference>
<feature type="compositionally biased region" description="Polar residues" evidence="1">
    <location>
        <begin position="116"/>
        <end position="126"/>
    </location>
</feature>
<feature type="domain" description="BZIP" evidence="2">
    <location>
        <begin position="174"/>
        <end position="189"/>
    </location>
</feature>
<protein>
    <recommendedName>
        <fullName evidence="2">BZIP domain-containing protein</fullName>
    </recommendedName>
</protein>
<sequence length="619" mass="69301">MAAQASIYSSNPLGFQQGRSSPATFTELDLGFLSSFVDDLNPAQSQPRFGSPGLAQATVCNSFSQPVAPIDTCFQLPQEDLPDFPLASFQPEFVQQTVYGRPQLQRRSLQAAAQHGRSSSRSSNEGPHSPPDEKPPNGLSSLLQSESNFDYLCNSLPGAELPDQDQDHPDDIEKARAKNRNAQKKFRARQKEKMKDSQRQLEEMSKRMAKLVQEKAELQSRNRILEHVVRLNVDHVEELASNQEVCKIEQEMLVSEFWHWFVRSGQNISLEATKAITVDDYATKGFPAYIMRLRDLLKQGPQVAAAARELKHMVLIRRDQENRAALFSFWNGAILGYNLHKGEGMAPPPLSHWAQILAQLGLTEMQQGKMVDARRRLLTRLKGIAEKRRQIVSSLGLELLSCTREQLHSCRAAHALRENLNEEREAVFDFLFTVGDEVMTPKQEALLDIHSLPWWPDVWQMSALLVQSQQARSMPDERSLGELTSSSPALVSLMPSLTAFQALTRPMLALGMGFQLKRGIVMCPFRTCSPAVAFPIPPLLKVAPMGLFDIMCGKYRPQSFAEWLQQYQRLVAFAENEENPGLAYRAIVFSNLSSQPAARQEVVAESTSNPPILGLKPGP</sequence>
<dbReference type="Proteomes" id="UP001438707">
    <property type="component" value="Unassembled WGS sequence"/>
</dbReference>
<proteinExistence type="predicted"/>
<dbReference type="AlphaFoldDB" id="A0AAW1RX10"/>
<name>A0AAW1RX10_9CHLO</name>
<gene>
    <name evidence="3" type="ORF">WJX74_001874</name>
</gene>
<dbReference type="SUPFAM" id="SSF57959">
    <property type="entry name" value="Leucine zipper domain"/>
    <property type="match status" value="1"/>
</dbReference>
<feature type="compositionally biased region" description="Low complexity" evidence="1">
    <location>
        <begin position="105"/>
        <end position="114"/>
    </location>
</feature>
<dbReference type="PROSITE" id="PS00036">
    <property type="entry name" value="BZIP_BASIC"/>
    <property type="match status" value="1"/>
</dbReference>
<evidence type="ECO:0000313" key="3">
    <source>
        <dbReference type="EMBL" id="KAK9837641.1"/>
    </source>
</evidence>
<dbReference type="GO" id="GO:0003700">
    <property type="term" value="F:DNA-binding transcription factor activity"/>
    <property type="evidence" value="ECO:0007669"/>
    <property type="project" value="InterPro"/>
</dbReference>
<dbReference type="EMBL" id="JALJOS010000006">
    <property type="protein sequence ID" value="KAK9837641.1"/>
    <property type="molecule type" value="Genomic_DNA"/>
</dbReference>
<reference evidence="3 4" key="1">
    <citation type="journal article" date="2024" name="Nat. Commun.">
        <title>Phylogenomics reveals the evolutionary origins of lichenization in chlorophyte algae.</title>
        <authorList>
            <person name="Puginier C."/>
            <person name="Libourel C."/>
            <person name="Otte J."/>
            <person name="Skaloud P."/>
            <person name="Haon M."/>
            <person name="Grisel S."/>
            <person name="Petersen M."/>
            <person name="Berrin J.G."/>
            <person name="Delaux P.M."/>
            <person name="Dal Grande F."/>
            <person name="Keller J."/>
        </authorList>
    </citation>
    <scope>NUCLEOTIDE SEQUENCE [LARGE SCALE GENOMIC DNA]</scope>
    <source>
        <strain evidence="3 4">SAG 2145</strain>
    </source>
</reference>
<feature type="compositionally biased region" description="Basic residues" evidence="1">
    <location>
        <begin position="179"/>
        <end position="188"/>
    </location>
</feature>
<comment type="caution">
    <text evidence="3">The sequence shown here is derived from an EMBL/GenBank/DDBJ whole genome shotgun (WGS) entry which is preliminary data.</text>
</comment>
<dbReference type="Gene3D" id="1.20.5.170">
    <property type="match status" value="1"/>
</dbReference>
<feature type="region of interest" description="Disordered" evidence="1">
    <location>
        <begin position="105"/>
        <end position="143"/>
    </location>
</feature>
<feature type="region of interest" description="Disordered" evidence="1">
    <location>
        <begin position="179"/>
        <end position="200"/>
    </location>
</feature>
<dbReference type="CDD" id="cd14688">
    <property type="entry name" value="bZIP_YAP"/>
    <property type="match status" value="1"/>
</dbReference>
<evidence type="ECO:0000313" key="4">
    <source>
        <dbReference type="Proteomes" id="UP001438707"/>
    </source>
</evidence>
<organism evidence="3 4">
    <name type="scientific">Apatococcus lobatus</name>
    <dbReference type="NCBI Taxonomy" id="904363"/>
    <lineage>
        <taxon>Eukaryota</taxon>
        <taxon>Viridiplantae</taxon>
        <taxon>Chlorophyta</taxon>
        <taxon>core chlorophytes</taxon>
        <taxon>Trebouxiophyceae</taxon>
        <taxon>Chlorellales</taxon>
        <taxon>Chlorellaceae</taxon>
        <taxon>Apatococcus</taxon>
    </lineage>
</organism>